<evidence type="ECO:0000313" key="1">
    <source>
        <dbReference type="EMBL" id="KPK68994.1"/>
    </source>
</evidence>
<sequence>MNVGRIHVVAAPAEEEVDELYGLSCKIDVEIEVAGGYRVGGRLFGLLPREGSRTKDLLNLDERFVRLSHGDEVYLINKSAIVSVRETGGGARG</sequence>
<name>A0A0S8G912_UNCT6</name>
<dbReference type="EMBL" id="LJUI01000051">
    <property type="protein sequence ID" value="KPK68994.1"/>
    <property type="molecule type" value="Genomic_DNA"/>
</dbReference>
<gene>
    <name evidence="1" type="ORF">AMJ82_06820</name>
</gene>
<accession>A0A0S8G912</accession>
<proteinExistence type="predicted"/>
<dbReference type="AlphaFoldDB" id="A0A0S8G912"/>
<evidence type="ECO:0000313" key="2">
    <source>
        <dbReference type="Proteomes" id="UP000051717"/>
    </source>
</evidence>
<dbReference type="Proteomes" id="UP000051717">
    <property type="component" value="Unassembled WGS sequence"/>
</dbReference>
<organism evidence="1 2">
    <name type="scientific">candidate division TA06 bacterium SM23_40</name>
    <dbReference type="NCBI Taxonomy" id="1703774"/>
    <lineage>
        <taxon>Bacteria</taxon>
        <taxon>Bacteria division TA06</taxon>
    </lineage>
</organism>
<comment type="caution">
    <text evidence="1">The sequence shown here is derived from an EMBL/GenBank/DDBJ whole genome shotgun (WGS) entry which is preliminary data.</text>
</comment>
<protein>
    <submittedName>
        <fullName evidence="1">Uncharacterized protein</fullName>
    </submittedName>
</protein>
<reference evidence="1 2" key="1">
    <citation type="journal article" date="2015" name="Microbiome">
        <title>Genomic resolution of linkages in carbon, nitrogen, and sulfur cycling among widespread estuary sediment bacteria.</title>
        <authorList>
            <person name="Baker B.J."/>
            <person name="Lazar C.S."/>
            <person name="Teske A.P."/>
            <person name="Dick G.J."/>
        </authorList>
    </citation>
    <scope>NUCLEOTIDE SEQUENCE [LARGE SCALE GENOMIC DNA]</scope>
    <source>
        <strain evidence="1">SM23_40</strain>
    </source>
</reference>